<sequence length="169" mass="19220">YFPLSNSSSGVSNGQLEIYSVEREEGIPFTGRDWRLGQFMMISTEREDGSVNSESEWRLRQLLMVSSEREEGSADSESDWILSQFSMTLQLLTKQNMQRRHGRLIGSNCHRKLFKIPTSPNSETFSCSRNQKPSNVGAMLYPQTAYSWEQLRELGSMLKGTVRVEGGPI</sequence>
<evidence type="ECO:0000313" key="2">
    <source>
        <dbReference type="Proteomes" id="UP000824120"/>
    </source>
</evidence>
<evidence type="ECO:0000313" key="1">
    <source>
        <dbReference type="EMBL" id="KAG5578229.1"/>
    </source>
</evidence>
<protein>
    <submittedName>
        <fullName evidence="1">Uncharacterized protein</fullName>
    </submittedName>
</protein>
<reference evidence="1 2" key="1">
    <citation type="submission" date="2020-09" db="EMBL/GenBank/DDBJ databases">
        <title>De no assembly of potato wild relative species, Solanum commersonii.</title>
        <authorList>
            <person name="Cho K."/>
        </authorList>
    </citation>
    <scope>NUCLEOTIDE SEQUENCE [LARGE SCALE GENOMIC DNA]</scope>
    <source>
        <strain evidence="1">LZ3.2</strain>
        <tissue evidence="1">Leaf</tissue>
    </source>
</reference>
<comment type="caution">
    <text evidence="1">The sequence shown here is derived from an EMBL/GenBank/DDBJ whole genome shotgun (WGS) entry which is preliminary data.</text>
</comment>
<dbReference type="EMBL" id="JACXVP010000011">
    <property type="protein sequence ID" value="KAG5578229.1"/>
    <property type="molecule type" value="Genomic_DNA"/>
</dbReference>
<dbReference type="Proteomes" id="UP000824120">
    <property type="component" value="Chromosome 11"/>
</dbReference>
<accession>A0A9J5WSG1</accession>
<dbReference type="AlphaFoldDB" id="A0A9J5WSG1"/>
<name>A0A9J5WSG1_SOLCO</name>
<feature type="non-terminal residue" evidence="1">
    <location>
        <position position="1"/>
    </location>
</feature>
<proteinExistence type="predicted"/>
<gene>
    <name evidence="1" type="ORF">H5410_058363</name>
</gene>
<organism evidence="1 2">
    <name type="scientific">Solanum commersonii</name>
    <name type="common">Commerson's wild potato</name>
    <name type="synonym">Commerson's nightshade</name>
    <dbReference type="NCBI Taxonomy" id="4109"/>
    <lineage>
        <taxon>Eukaryota</taxon>
        <taxon>Viridiplantae</taxon>
        <taxon>Streptophyta</taxon>
        <taxon>Embryophyta</taxon>
        <taxon>Tracheophyta</taxon>
        <taxon>Spermatophyta</taxon>
        <taxon>Magnoliopsida</taxon>
        <taxon>eudicotyledons</taxon>
        <taxon>Gunneridae</taxon>
        <taxon>Pentapetalae</taxon>
        <taxon>asterids</taxon>
        <taxon>lamiids</taxon>
        <taxon>Solanales</taxon>
        <taxon>Solanaceae</taxon>
        <taxon>Solanoideae</taxon>
        <taxon>Solaneae</taxon>
        <taxon>Solanum</taxon>
    </lineage>
</organism>
<keyword evidence="2" id="KW-1185">Reference proteome</keyword>